<sequence>MVVHKSLGEVFFAMVPVQNQGIKAKNSPGFWPQRWTFSRGPTRAGPREEKESVQTRQGASRRKPRATGVQREYLERCHKQPSPKAIRQGASRRKPRATGVQREYLERCHKQPSPKASQKRTTAPNPKALWGSLATIIQLANSPTPTLYRNRF</sequence>
<feature type="compositionally biased region" description="Polar residues" evidence="1">
    <location>
        <begin position="114"/>
        <end position="124"/>
    </location>
</feature>
<name>A0A1F6GDH9_9PROT</name>
<dbReference type="EMBL" id="MFNE01000018">
    <property type="protein sequence ID" value="OGG96167.1"/>
    <property type="molecule type" value="Genomic_DNA"/>
</dbReference>
<dbReference type="AlphaFoldDB" id="A0A1F6GDH9"/>
<protein>
    <submittedName>
        <fullName evidence="2">Uncharacterized protein</fullName>
    </submittedName>
</protein>
<comment type="caution">
    <text evidence="2">The sequence shown here is derived from an EMBL/GenBank/DDBJ whole genome shotgun (WGS) entry which is preliminary data.</text>
</comment>
<reference evidence="2 3" key="1">
    <citation type="journal article" date="2016" name="Nat. Commun.">
        <title>Thousands of microbial genomes shed light on interconnected biogeochemical processes in an aquifer system.</title>
        <authorList>
            <person name="Anantharaman K."/>
            <person name="Brown C.T."/>
            <person name="Hug L.A."/>
            <person name="Sharon I."/>
            <person name="Castelle C.J."/>
            <person name="Probst A.J."/>
            <person name="Thomas B.C."/>
            <person name="Singh A."/>
            <person name="Wilkins M.J."/>
            <person name="Karaoz U."/>
            <person name="Brodie E.L."/>
            <person name="Williams K.H."/>
            <person name="Hubbard S.S."/>
            <person name="Banfield J.F."/>
        </authorList>
    </citation>
    <scope>NUCLEOTIDE SEQUENCE [LARGE SCALE GENOMIC DNA]</scope>
</reference>
<dbReference type="Proteomes" id="UP000178449">
    <property type="component" value="Unassembled WGS sequence"/>
</dbReference>
<gene>
    <name evidence="2" type="ORF">A2527_04510</name>
</gene>
<organism evidence="2 3">
    <name type="scientific">Candidatus Lambdaproteobacteria bacterium RIFOXYD2_FULL_50_16</name>
    <dbReference type="NCBI Taxonomy" id="1817772"/>
    <lineage>
        <taxon>Bacteria</taxon>
        <taxon>Pseudomonadati</taxon>
        <taxon>Pseudomonadota</taxon>
        <taxon>Candidatus Lambdaproteobacteria</taxon>
    </lineage>
</organism>
<evidence type="ECO:0000313" key="3">
    <source>
        <dbReference type="Proteomes" id="UP000178449"/>
    </source>
</evidence>
<accession>A0A1F6GDH9</accession>
<evidence type="ECO:0000313" key="2">
    <source>
        <dbReference type="EMBL" id="OGG96167.1"/>
    </source>
</evidence>
<feature type="region of interest" description="Disordered" evidence="1">
    <location>
        <begin position="32"/>
        <end position="126"/>
    </location>
</feature>
<evidence type="ECO:0000256" key="1">
    <source>
        <dbReference type="SAM" id="MobiDB-lite"/>
    </source>
</evidence>
<proteinExistence type="predicted"/>